<dbReference type="InterPro" id="IPR029044">
    <property type="entry name" value="Nucleotide-diphossugar_trans"/>
</dbReference>
<accession>A0ABV0BVU8</accession>
<name>A0ABV0BVU8_9SPHI</name>
<evidence type="ECO:0000256" key="2">
    <source>
        <dbReference type="ARBA" id="ARBA00022679"/>
    </source>
</evidence>
<sequence length="326" mass="37981">MNPKISVIIPLFNVENYIESCVNSLFSQSLSDLEFIFVNDCSTDDSLNMLKKTVALYGEQRNKVKIINHECNKGVATARNSGLAHATAEYIGWVDADDLIDKQMFELMYDKISKENADIIWCDFYNSYEDREDYIQQAHSEFPHQCVKGLVRGRMAGVLMNKLIRKSLFIDNNIRFPDGLNMCEDLRVSVQLFYYAERVAYLNQAFYHYSKKRTESLSASNTLNPKINSQWIENVKGIVSFIENNTVLELQKDLMFAKLVAKQNLLIKGKNIEAYKIWLNVFPEANRYIWKTSLPFYYKGIAWFASNKLWLPIWFALKMKNYFSKS</sequence>
<keyword evidence="5" id="KW-1185">Reference proteome</keyword>
<proteinExistence type="predicted"/>
<evidence type="ECO:0000256" key="1">
    <source>
        <dbReference type="ARBA" id="ARBA00022676"/>
    </source>
</evidence>
<dbReference type="Gene3D" id="3.90.550.10">
    <property type="entry name" value="Spore Coat Polysaccharide Biosynthesis Protein SpsA, Chain A"/>
    <property type="match status" value="1"/>
</dbReference>
<dbReference type="SUPFAM" id="SSF53448">
    <property type="entry name" value="Nucleotide-diphospho-sugar transferases"/>
    <property type="match status" value="1"/>
</dbReference>
<dbReference type="PANTHER" id="PTHR22916">
    <property type="entry name" value="GLYCOSYLTRANSFERASE"/>
    <property type="match status" value="1"/>
</dbReference>
<evidence type="ECO:0000259" key="3">
    <source>
        <dbReference type="Pfam" id="PF00535"/>
    </source>
</evidence>
<dbReference type="RefSeq" id="WP_346581783.1">
    <property type="nucleotide sequence ID" value="NZ_JBDJLH010000011.1"/>
</dbReference>
<feature type="domain" description="Glycosyltransferase 2-like" evidence="3">
    <location>
        <begin position="6"/>
        <end position="139"/>
    </location>
</feature>
<protein>
    <submittedName>
        <fullName evidence="4">Glycosyltransferase</fullName>
        <ecNumber evidence="4">2.4.-.-</ecNumber>
    </submittedName>
</protein>
<dbReference type="Proteomes" id="UP001409291">
    <property type="component" value="Unassembled WGS sequence"/>
</dbReference>
<dbReference type="EMBL" id="JBDJNQ010000008">
    <property type="protein sequence ID" value="MEN5378920.1"/>
    <property type="molecule type" value="Genomic_DNA"/>
</dbReference>
<reference evidence="4 5" key="1">
    <citation type="submission" date="2024-04" db="EMBL/GenBank/DDBJ databases">
        <title>WGS of bacteria from Torrens River.</title>
        <authorList>
            <person name="Wyrsch E.R."/>
            <person name="Drigo B."/>
        </authorList>
    </citation>
    <scope>NUCLEOTIDE SEQUENCE [LARGE SCALE GENOMIC DNA]</scope>
    <source>
        <strain evidence="4 5">TWI391</strain>
    </source>
</reference>
<organism evidence="4 5">
    <name type="scientific">Sphingobacterium kitahiroshimense</name>
    <dbReference type="NCBI Taxonomy" id="470446"/>
    <lineage>
        <taxon>Bacteria</taxon>
        <taxon>Pseudomonadati</taxon>
        <taxon>Bacteroidota</taxon>
        <taxon>Sphingobacteriia</taxon>
        <taxon>Sphingobacteriales</taxon>
        <taxon>Sphingobacteriaceae</taxon>
        <taxon>Sphingobacterium</taxon>
    </lineage>
</organism>
<dbReference type="CDD" id="cd00761">
    <property type="entry name" value="Glyco_tranf_GTA_type"/>
    <property type="match status" value="1"/>
</dbReference>
<dbReference type="GO" id="GO:0016757">
    <property type="term" value="F:glycosyltransferase activity"/>
    <property type="evidence" value="ECO:0007669"/>
    <property type="project" value="UniProtKB-KW"/>
</dbReference>
<evidence type="ECO:0000313" key="4">
    <source>
        <dbReference type="EMBL" id="MEN5378920.1"/>
    </source>
</evidence>
<keyword evidence="1 4" id="KW-0328">Glycosyltransferase</keyword>
<keyword evidence="2 4" id="KW-0808">Transferase</keyword>
<dbReference type="EC" id="2.4.-.-" evidence="4"/>
<evidence type="ECO:0000313" key="5">
    <source>
        <dbReference type="Proteomes" id="UP001409291"/>
    </source>
</evidence>
<gene>
    <name evidence="4" type="ORF">ABE541_16785</name>
</gene>
<dbReference type="InterPro" id="IPR001173">
    <property type="entry name" value="Glyco_trans_2-like"/>
</dbReference>
<dbReference type="Pfam" id="PF00535">
    <property type="entry name" value="Glycos_transf_2"/>
    <property type="match status" value="1"/>
</dbReference>
<dbReference type="PANTHER" id="PTHR22916:SF51">
    <property type="entry name" value="GLYCOSYLTRANSFERASE EPSH-RELATED"/>
    <property type="match status" value="1"/>
</dbReference>
<comment type="caution">
    <text evidence="4">The sequence shown here is derived from an EMBL/GenBank/DDBJ whole genome shotgun (WGS) entry which is preliminary data.</text>
</comment>